<protein>
    <submittedName>
        <fullName evidence="1">Uncharacterized protein</fullName>
    </submittedName>
</protein>
<dbReference type="AlphaFoldDB" id="A0A391NJY0"/>
<reference evidence="1 2" key="1">
    <citation type="journal article" date="2018" name="PLoS ONE">
        <title>The draft genome of Kipferlia bialata reveals reductive genome evolution in fornicate parasites.</title>
        <authorList>
            <person name="Tanifuji G."/>
            <person name="Takabayashi S."/>
            <person name="Kume K."/>
            <person name="Takagi M."/>
            <person name="Nakayama T."/>
            <person name="Kamikawa R."/>
            <person name="Inagaki Y."/>
            <person name="Hashimoto T."/>
        </authorList>
    </citation>
    <scope>NUCLEOTIDE SEQUENCE [LARGE SCALE GENOMIC DNA]</scope>
    <source>
        <strain evidence="1">NY0173</strain>
    </source>
</reference>
<evidence type="ECO:0000313" key="1">
    <source>
        <dbReference type="EMBL" id="GCA62235.1"/>
    </source>
</evidence>
<feature type="non-terminal residue" evidence="1">
    <location>
        <position position="1"/>
    </location>
</feature>
<gene>
    <name evidence="1" type="ORF">KIPB_002183</name>
</gene>
<dbReference type="Proteomes" id="UP000265618">
    <property type="component" value="Unassembled WGS sequence"/>
</dbReference>
<organism evidence="1 2">
    <name type="scientific">Kipferlia bialata</name>
    <dbReference type="NCBI Taxonomy" id="797122"/>
    <lineage>
        <taxon>Eukaryota</taxon>
        <taxon>Metamonada</taxon>
        <taxon>Carpediemonas-like organisms</taxon>
        <taxon>Kipferlia</taxon>
    </lineage>
</organism>
<sequence length="28" mass="2936">VNSIKELSAERHAAAVSRIVGLVLNCSV</sequence>
<evidence type="ECO:0000313" key="2">
    <source>
        <dbReference type="Proteomes" id="UP000265618"/>
    </source>
</evidence>
<name>A0A391NJY0_9EUKA</name>
<comment type="caution">
    <text evidence="1">The sequence shown here is derived from an EMBL/GenBank/DDBJ whole genome shotgun (WGS) entry which is preliminary data.</text>
</comment>
<proteinExistence type="predicted"/>
<keyword evidence="2" id="KW-1185">Reference proteome</keyword>
<accession>A0A391NJY0</accession>
<dbReference type="EMBL" id="BDIP01000345">
    <property type="protein sequence ID" value="GCA62235.1"/>
    <property type="molecule type" value="Genomic_DNA"/>
</dbReference>